<evidence type="ECO:0000256" key="4">
    <source>
        <dbReference type="PROSITE-ProRule" id="PRU00091"/>
    </source>
</evidence>
<evidence type="ECO:0000313" key="8">
    <source>
        <dbReference type="Proteomes" id="UP001221898"/>
    </source>
</evidence>
<reference evidence="7" key="1">
    <citation type="journal article" date="2023" name="Science">
        <title>Genome structures resolve the early diversification of teleost fishes.</title>
        <authorList>
            <person name="Parey E."/>
            <person name="Louis A."/>
            <person name="Montfort J."/>
            <person name="Bouchez O."/>
            <person name="Roques C."/>
            <person name="Iampietro C."/>
            <person name="Lluch J."/>
            <person name="Castinel A."/>
            <person name="Donnadieu C."/>
            <person name="Desvignes T."/>
            <person name="Floi Bucao C."/>
            <person name="Jouanno E."/>
            <person name="Wen M."/>
            <person name="Mejri S."/>
            <person name="Dirks R."/>
            <person name="Jansen H."/>
            <person name="Henkel C."/>
            <person name="Chen W.J."/>
            <person name="Zahm M."/>
            <person name="Cabau C."/>
            <person name="Klopp C."/>
            <person name="Thompson A.W."/>
            <person name="Robinson-Rechavi M."/>
            <person name="Braasch I."/>
            <person name="Lecointre G."/>
            <person name="Bobe J."/>
            <person name="Postlethwait J.H."/>
            <person name="Berthelot C."/>
            <person name="Roest Crollius H."/>
            <person name="Guiguen Y."/>
        </authorList>
    </citation>
    <scope>NUCLEOTIDE SEQUENCE</scope>
    <source>
        <strain evidence="7">NC1722</strain>
    </source>
</reference>
<dbReference type="InterPro" id="IPR051765">
    <property type="entry name" value="PH_domain-containing_F"/>
</dbReference>
<evidence type="ECO:0000256" key="5">
    <source>
        <dbReference type="SAM" id="MobiDB-lite"/>
    </source>
</evidence>
<dbReference type="EMBL" id="JAINUG010000003">
    <property type="protein sequence ID" value="KAJ8417731.1"/>
    <property type="molecule type" value="Genomic_DNA"/>
</dbReference>
<dbReference type="Gene3D" id="2.30.29.30">
    <property type="entry name" value="Pleckstrin-homology domain (PH domain)/Phosphotyrosine-binding domain (PTB)"/>
    <property type="match status" value="1"/>
</dbReference>
<dbReference type="SUPFAM" id="SSF50729">
    <property type="entry name" value="PH domain-like"/>
    <property type="match status" value="1"/>
</dbReference>
<dbReference type="SUPFAM" id="SSF57903">
    <property type="entry name" value="FYVE/PHD zinc finger"/>
    <property type="match status" value="1"/>
</dbReference>
<evidence type="ECO:0000313" key="7">
    <source>
        <dbReference type="EMBL" id="KAJ8417731.1"/>
    </source>
</evidence>
<evidence type="ECO:0000256" key="3">
    <source>
        <dbReference type="ARBA" id="ARBA00022833"/>
    </source>
</evidence>
<dbReference type="SMART" id="SM00064">
    <property type="entry name" value="FYVE"/>
    <property type="match status" value="1"/>
</dbReference>
<feature type="compositionally biased region" description="Basic and acidic residues" evidence="5">
    <location>
        <begin position="221"/>
        <end position="234"/>
    </location>
</feature>
<keyword evidence="2 4" id="KW-0863">Zinc-finger</keyword>
<accession>A0AAD7X1J0</accession>
<dbReference type="PANTHER" id="PTHR46280">
    <property type="entry name" value="PLECKSTRIN HOMOLOGY DOMAIN-CONTAINING FAMILY F MEMBER 2-RELATED"/>
    <property type="match status" value="1"/>
</dbReference>
<comment type="caution">
    <text evidence="7">The sequence shown here is derived from an EMBL/GenBank/DDBJ whole genome shotgun (WGS) entry which is preliminary data.</text>
</comment>
<dbReference type="Proteomes" id="UP001221898">
    <property type="component" value="Unassembled WGS sequence"/>
</dbReference>
<dbReference type="PROSITE" id="PS50178">
    <property type="entry name" value="ZF_FYVE"/>
    <property type="match status" value="1"/>
</dbReference>
<dbReference type="GO" id="GO:0005769">
    <property type="term" value="C:early endosome"/>
    <property type="evidence" value="ECO:0007669"/>
    <property type="project" value="TreeGrafter"/>
</dbReference>
<dbReference type="InterPro" id="IPR013083">
    <property type="entry name" value="Znf_RING/FYVE/PHD"/>
</dbReference>
<feature type="domain" description="FYVE-type" evidence="6">
    <location>
        <begin position="147"/>
        <end position="201"/>
    </location>
</feature>
<dbReference type="InterPro" id="IPR017455">
    <property type="entry name" value="Znf_FYVE-rel"/>
</dbReference>
<dbReference type="PANTHER" id="PTHR46280:SF2">
    <property type="entry name" value="PLECKSTRIN HOMOLOGY DOMAIN-CONTAINING FAMILY F MEMBER 1"/>
    <property type="match status" value="1"/>
</dbReference>
<dbReference type="GO" id="GO:0007032">
    <property type="term" value="P:endosome organization"/>
    <property type="evidence" value="ECO:0007669"/>
    <property type="project" value="TreeGrafter"/>
</dbReference>
<dbReference type="Pfam" id="PF01363">
    <property type="entry name" value="FYVE"/>
    <property type="match status" value="1"/>
</dbReference>
<dbReference type="InterPro" id="IPR000306">
    <property type="entry name" value="Znf_FYVE"/>
</dbReference>
<dbReference type="AlphaFoldDB" id="A0AAD7X1J0"/>
<keyword evidence="3" id="KW-0862">Zinc</keyword>
<sequence>MGVTVAKECIRYAMVDHLAFMEQNTERIRAVQALFGSMGKPLVQPGRVLVGEGHLLKLCRRCPKLKAFFLFNDILMYGSVLLRSRWYASQQVVPLEDVALEDMEDGLNMSNQWLIRTPRKSFYCRAERLRQTGRPPADRFAAVWIPDRASAICMRCCVRFTMTQRRHHCRRCGFVVCTSCSRDRFLILDISARPVRVCPPCHWALWTQDPGKDQTAQTRTQMDRGHGDCEGKDLPVEDELATPVYELSSDEEHDGGGYDDPAPSQWVEPQNHIRKSSWSPYIDLKNYLQTADLGNF</sequence>
<proteinExistence type="predicted"/>
<evidence type="ECO:0000256" key="2">
    <source>
        <dbReference type="ARBA" id="ARBA00022771"/>
    </source>
</evidence>
<evidence type="ECO:0000256" key="1">
    <source>
        <dbReference type="ARBA" id="ARBA00022723"/>
    </source>
</evidence>
<name>A0AAD7X1J0_9TELE</name>
<dbReference type="GO" id="GO:0008333">
    <property type="term" value="P:endosome to lysosome transport"/>
    <property type="evidence" value="ECO:0007669"/>
    <property type="project" value="TreeGrafter"/>
</dbReference>
<keyword evidence="1" id="KW-0479">Metal-binding</keyword>
<feature type="region of interest" description="Disordered" evidence="5">
    <location>
        <begin position="248"/>
        <end position="268"/>
    </location>
</feature>
<evidence type="ECO:0000259" key="6">
    <source>
        <dbReference type="PROSITE" id="PS50178"/>
    </source>
</evidence>
<dbReference type="GO" id="GO:0035091">
    <property type="term" value="F:phosphatidylinositol binding"/>
    <property type="evidence" value="ECO:0007669"/>
    <property type="project" value="TreeGrafter"/>
</dbReference>
<dbReference type="Gene3D" id="3.30.40.10">
    <property type="entry name" value="Zinc/RING finger domain, C3HC4 (zinc finger)"/>
    <property type="match status" value="1"/>
</dbReference>
<organism evidence="7 8">
    <name type="scientific">Aldrovandia affinis</name>
    <dbReference type="NCBI Taxonomy" id="143900"/>
    <lineage>
        <taxon>Eukaryota</taxon>
        <taxon>Metazoa</taxon>
        <taxon>Chordata</taxon>
        <taxon>Craniata</taxon>
        <taxon>Vertebrata</taxon>
        <taxon>Euteleostomi</taxon>
        <taxon>Actinopterygii</taxon>
        <taxon>Neopterygii</taxon>
        <taxon>Teleostei</taxon>
        <taxon>Notacanthiformes</taxon>
        <taxon>Halosauridae</taxon>
        <taxon>Aldrovandia</taxon>
    </lineage>
</organism>
<dbReference type="GO" id="GO:0008270">
    <property type="term" value="F:zinc ion binding"/>
    <property type="evidence" value="ECO:0007669"/>
    <property type="project" value="UniProtKB-KW"/>
</dbReference>
<protein>
    <recommendedName>
        <fullName evidence="6">FYVE-type domain-containing protein</fullName>
    </recommendedName>
</protein>
<keyword evidence="8" id="KW-1185">Reference proteome</keyword>
<dbReference type="InterPro" id="IPR011011">
    <property type="entry name" value="Znf_FYVE_PHD"/>
</dbReference>
<feature type="region of interest" description="Disordered" evidence="5">
    <location>
        <begin position="212"/>
        <end position="234"/>
    </location>
</feature>
<dbReference type="InterPro" id="IPR011993">
    <property type="entry name" value="PH-like_dom_sf"/>
</dbReference>
<gene>
    <name evidence="7" type="ORF">AAFF_G00225740</name>
</gene>